<dbReference type="Pfam" id="PF00903">
    <property type="entry name" value="Glyoxalase"/>
    <property type="match status" value="1"/>
</dbReference>
<dbReference type="EMBL" id="JAVFCB010000012">
    <property type="protein sequence ID" value="MDQ4215563.1"/>
    <property type="molecule type" value="Genomic_DNA"/>
</dbReference>
<dbReference type="InterPro" id="IPR004360">
    <property type="entry name" value="Glyas_Fos-R_dOase_dom"/>
</dbReference>
<dbReference type="InterPro" id="IPR029068">
    <property type="entry name" value="Glyas_Bleomycin-R_OHBP_Dase"/>
</dbReference>
<evidence type="ECO:0000259" key="1">
    <source>
        <dbReference type="Pfam" id="PF00903"/>
    </source>
</evidence>
<keyword evidence="3" id="KW-1185">Reference proteome</keyword>
<gene>
    <name evidence="2" type="ORF">RBR11_16725</name>
</gene>
<dbReference type="PANTHER" id="PTHR33990:SF1">
    <property type="entry name" value="PROTEIN YJDN"/>
    <property type="match status" value="1"/>
</dbReference>
<organism evidence="2 3">
    <name type="scientific">Microbacterium capsulatum</name>
    <dbReference type="NCBI Taxonomy" id="3041921"/>
    <lineage>
        <taxon>Bacteria</taxon>
        <taxon>Bacillati</taxon>
        <taxon>Actinomycetota</taxon>
        <taxon>Actinomycetes</taxon>
        <taxon>Micrococcales</taxon>
        <taxon>Microbacteriaceae</taxon>
        <taxon>Microbacterium</taxon>
    </lineage>
</organism>
<dbReference type="SUPFAM" id="SSF54593">
    <property type="entry name" value="Glyoxalase/Bleomycin resistance protein/Dihydroxybiphenyl dioxygenase"/>
    <property type="match status" value="1"/>
</dbReference>
<evidence type="ECO:0000313" key="3">
    <source>
        <dbReference type="Proteomes" id="UP001230289"/>
    </source>
</evidence>
<proteinExistence type="predicted"/>
<evidence type="ECO:0000313" key="2">
    <source>
        <dbReference type="EMBL" id="MDQ4215563.1"/>
    </source>
</evidence>
<feature type="domain" description="Glyoxalase/fosfomycin resistance/dioxygenase" evidence="1">
    <location>
        <begin position="4"/>
        <end position="133"/>
    </location>
</feature>
<comment type="caution">
    <text evidence="2">The sequence shown here is derived from an EMBL/GenBank/DDBJ whole genome shotgun (WGS) entry which is preliminary data.</text>
</comment>
<protein>
    <submittedName>
        <fullName evidence="2">VOC family protein</fullName>
    </submittedName>
</protein>
<dbReference type="InterPro" id="IPR028973">
    <property type="entry name" value="PhnB-like"/>
</dbReference>
<dbReference type="PANTHER" id="PTHR33990">
    <property type="entry name" value="PROTEIN YJDN-RELATED"/>
    <property type="match status" value="1"/>
</dbReference>
<dbReference type="CDD" id="cd06588">
    <property type="entry name" value="PhnB_like"/>
    <property type="match status" value="1"/>
</dbReference>
<sequence length="140" mass="15081">MTILNPYLSFRDNAREAMEFYQQALGGDLQVMTFGDMPGMVEDEAENALVMHSMLTTPDGLVLMGSDTPAHMEYQAPQGVSVSLSGSGSDESSLRGVWDKLADGATITMPFGPAPWGDQFGMLVDRFGVSWMFSAGDSQA</sequence>
<dbReference type="Gene3D" id="3.10.180.10">
    <property type="entry name" value="2,3-Dihydroxybiphenyl 1,2-Dioxygenase, domain 1"/>
    <property type="match status" value="1"/>
</dbReference>
<accession>A0ABU0XKA8</accession>
<dbReference type="Proteomes" id="UP001230289">
    <property type="component" value="Unassembled WGS sequence"/>
</dbReference>
<reference evidence="2 3" key="1">
    <citation type="submission" date="2023-08" db="EMBL/GenBank/DDBJ databases">
        <title>Microbacterium sp. nov., isolated from a waste landfill.</title>
        <authorList>
            <person name="Wen W."/>
        </authorList>
    </citation>
    <scope>NUCLEOTIDE SEQUENCE [LARGE SCALE GENOMIC DNA]</scope>
    <source>
        <strain evidence="2 3">ASV81</strain>
    </source>
</reference>
<name>A0ABU0XKA8_9MICO</name>
<dbReference type="RefSeq" id="WP_308490513.1">
    <property type="nucleotide sequence ID" value="NZ_JAVFCB010000012.1"/>
</dbReference>